<comment type="similarity">
    <text evidence="1 6">Belongs to the peptidase S14 family.</text>
</comment>
<evidence type="ECO:0000256" key="5">
    <source>
        <dbReference type="ARBA" id="ARBA00022825"/>
    </source>
</evidence>
<dbReference type="GO" id="GO:0004176">
    <property type="term" value="F:ATP-dependent peptidase activity"/>
    <property type="evidence" value="ECO:0007669"/>
    <property type="project" value="InterPro"/>
</dbReference>
<dbReference type="GO" id="GO:0004252">
    <property type="term" value="F:serine-type endopeptidase activity"/>
    <property type="evidence" value="ECO:0007669"/>
    <property type="project" value="InterPro"/>
</dbReference>
<proteinExistence type="inferred from homology"/>
<protein>
    <recommendedName>
        <fullName evidence="6">ATP-dependent Clp protease proteolytic subunit</fullName>
    </recommendedName>
</protein>
<dbReference type="PANTHER" id="PTHR10381:SF70">
    <property type="entry name" value="ATP-DEPENDENT CLP PROTEASE PROTEOLYTIC SUBUNIT"/>
    <property type="match status" value="1"/>
</dbReference>
<keyword evidence="5" id="KW-0720">Serine protease</keyword>
<reference evidence="7 8" key="1">
    <citation type="submission" date="2019-08" db="EMBL/GenBank/DDBJ databases">
        <title>In-depth cultivation of the pig gut microbiome towards novel bacterial diversity and tailored functional studies.</title>
        <authorList>
            <person name="Wylensek D."/>
            <person name="Hitch T.C.A."/>
            <person name="Clavel T."/>
        </authorList>
    </citation>
    <scope>NUCLEOTIDE SEQUENCE [LARGE SCALE GENOMIC DNA]</scope>
    <source>
        <strain evidence="7 8">WB03_NA08</strain>
    </source>
</reference>
<evidence type="ECO:0000313" key="8">
    <source>
        <dbReference type="Proteomes" id="UP000470875"/>
    </source>
</evidence>
<keyword evidence="3" id="KW-0645">Protease</keyword>
<dbReference type="InterPro" id="IPR001907">
    <property type="entry name" value="ClpP"/>
</dbReference>
<dbReference type="GO" id="GO:0051117">
    <property type="term" value="F:ATPase binding"/>
    <property type="evidence" value="ECO:0007669"/>
    <property type="project" value="TreeGrafter"/>
</dbReference>
<keyword evidence="4" id="KW-0378">Hydrolase</keyword>
<dbReference type="PRINTS" id="PR00127">
    <property type="entry name" value="CLPPROTEASEP"/>
</dbReference>
<dbReference type="GO" id="GO:0009368">
    <property type="term" value="C:endopeptidase Clp complex"/>
    <property type="evidence" value="ECO:0007669"/>
    <property type="project" value="TreeGrafter"/>
</dbReference>
<evidence type="ECO:0000256" key="1">
    <source>
        <dbReference type="ARBA" id="ARBA00007039"/>
    </source>
</evidence>
<dbReference type="RefSeq" id="WP_154545813.1">
    <property type="nucleotide sequence ID" value="NZ_VULO01000011.1"/>
</dbReference>
<comment type="caution">
    <text evidence="7">The sequence shown here is derived from an EMBL/GenBank/DDBJ whole genome shotgun (WGS) entry which is preliminary data.</text>
</comment>
<gene>
    <name evidence="7" type="ORF">FYJ24_09405</name>
</gene>
<dbReference type="Pfam" id="PF00574">
    <property type="entry name" value="CLP_protease"/>
    <property type="match status" value="1"/>
</dbReference>
<dbReference type="GO" id="GO:0006515">
    <property type="term" value="P:protein quality control for misfolded or incompletely synthesized proteins"/>
    <property type="evidence" value="ECO:0007669"/>
    <property type="project" value="TreeGrafter"/>
</dbReference>
<dbReference type="NCBIfam" id="NF045542">
    <property type="entry name" value="Clp_rel_HeadMat"/>
    <property type="match status" value="1"/>
</dbReference>
<name>A0A6N7W6S8_9ACTO</name>
<dbReference type="SUPFAM" id="SSF52096">
    <property type="entry name" value="ClpP/crotonase"/>
    <property type="match status" value="1"/>
</dbReference>
<dbReference type="InterPro" id="IPR029045">
    <property type="entry name" value="ClpP/crotonase-like_dom_sf"/>
</dbReference>
<dbReference type="AlphaFoldDB" id="A0A6N7W6S8"/>
<dbReference type="Proteomes" id="UP000470875">
    <property type="component" value="Unassembled WGS sequence"/>
</dbReference>
<sequence length="389" mass="41555">MTKTKTRGPRDWFRIEAKADGESSADVYIYDEIGESWWGGGIGPKALVDEISALDVDTLTVHINSPGGSAWDGVTIMNALRSHRAHVDVIVDGLAASAASVIAMSGDTITMNRGSQMMIHDASGGAYGNAEFLEETAAILHKLSNSYADIYAARAGGTREQWRAIMQAETWYTAEEAVDAGLADKWDGTEEDDLEATSAFDLSRFRFKGRAHAPTPVFAATTAVEKNPASTESGKPNTKEVTMSDAFLAGVRERLGLTDAEASEEAVMTALEEALTAPAPTKVLPEGAIVVDETAYAQLQDDAAAGRKAMDTIDAQRRDSIIADALKSGRITAESKDKWRAQLDNDEEGITAIIASMPKNTVPVEEIGHSDSLTSADDALYAKYSGEEA</sequence>
<evidence type="ECO:0000256" key="6">
    <source>
        <dbReference type="RuleBase" id="RU003567"/>
    </source>
</evidence>
<keyword evidence="8" id="KW-1185">Reference proteome</keyword>
<dbReference type="PANTHER" id="PTHR10381">
    <property type="entry name" value="ATP-DEPENDENT CLP PROTEASE PROTEOLYTIC SUBUNIT"/>
    <property type="match status" value="1"/>
</dbReference>
<evidence type="ECO:0000256" key="2">
    <source>
        <dbReference type="ARBA" id="ARBA00022490"/>
    </source>
</evidence>
<evidence type="ECO:0000256" key="3">
    <source>
        <dbReference type="ARBA" id="ARBA00022670"/>
    </source>
</evidence>
<evidence type="ECO:0000313" key="7">
    <source>
        <dbReference type="EMBL" id="MSS84975.1"/>
    </source>
</evidence>
<organism evidence="7 8">
    <name type="scientific">Scrofimicrobium canadense</name>
    <dbReference type="NCBI Taxonomy" id="2652290"/>
    <lineage>
        <taxon>Bacteria</taxon>
        <taxon>Bacillati</taxon>
        <taxon>Actinomycetota</taxon>
        <taxon>Actinomycetes</taxon>
        <taxon>Actinomycetales</taxon>
        <taxon>Actinomycetaceae</taxon>
        <taxon>Scrofimicrobium</taxon>
    </lineage>
</organism>
<accession>A0A6N7W6S8</accession>
<dbReference type="EMBL" id="VULO01000011">
    <property type="protein sequence ID" value="MSS84975.1"/>
    <property type="molecule type" value="Genomic_DNA"/>
</dbReference>
<dbReference type="InterPro" id="IPR023562">
    <property type="entry name" value="ClpP/TepA"/>
</dbReference>
<dbReference type="CDD" id="cd07016">
    <property type="entry name" value="S14_ClpP_1"/>
    <property type="match status" value="1"/>
</dbReference>
<evidence type="ECO:0000256" key="4">
    <source>
        <dbReference type="ARBA" id="ARBA00022801"/>
    </source>
</evidence>
<keyword evidence="2" id="KW-0963">Cytoplasm</keyword>
<dbReference type="Gene3D" id="3.90.226.10">
    <property type="entry name" value="2-enoyl-CoA Hydratase, Chain A, domain 1"/>
    <property type="match status" value="1"/>
</dbReference>